<organism evidence="2">
    <name type="scientific">Rhizophora mucronata</name>
    <name type="common">Asiatic mangrove</name>
    <dbReference type="NCBI Taxonomy" id="61149"/>
    <lineage>
        <taxon>Eukaryota</taxon>
        <taxon>Viridiplantae</taxon>
        <taxon>Streptophyta</taxon>
        <taxon>Embryophyta</taxon>
        <taxon>Tracheophyta</taxon>
        <taxon>Spermatophyta</taxon>
        <taxon>Magnoliopsida</taxon>
        <taxon>eudicotyledons</taxon>
        <taxon>Gunneridae</taxon>
        <taxon>Pentapetalae</taxon>
        <taxon>rosids</taxon>
        <taxon>fabids</taxon>
        <taxon>Malpighiales</taxon>
        <taxon>Rhizophoraceae</taxon>
        <taxon>Rhizophora</taxon>
    </lineage>
</organism>
<evidence type="ECO:0000256" key="1">
    <source>
        <dbReference type="SAM" id="MobiDB-lite"/>
    </source>
</evidence>
<name>A0A2P2IKN9_RHIMU</name>
<protein>
    <submittedName>
        <fullName evidence="2">Uncharacterized protein MANES_09G037400</fullName>
    </submittedName>
</protein>
<dbReference type="EMBL" id="GGEC01001296">
    <property type="protein sequence ID" value="MBW81779.1"/>
    <property type="molecule type" value="Transcribed_RNA"/>
</dbReference>
<dbReference type="AlphaFoldDB" id="A0A2P2IKN9"/>
<evidence type="ECO:0000313" key="2">
    <source>
        <dbReference type="EMBL" id="MBW81779.1"/>
    </source>
</evidence>
<feature type="compositionally biased region" description="Low complexity" evidence="1">
    <location>
        <begin position="54"/>
        <end position="68"/>
    </location>
</feature>
<reference evidence="2" key="1">
    <citation type="submission" date="2018-02" db="EMBL/GenBank/DDBJ databases">
        <title>Rhizophora mucronata_Transcriptome.</title>
        <authorList>
            <person name="Meera S.P."/>
            <person name="Sreeshan A."/>
            <person name="Augustine A."/>
        </authorList>
    </citation>
    <scope>NUCLEOTIDE SEQUENCE</scope>
    <source>
        <tissue evidence="2">Leaf</tissue>
    </source>
</reference>
<feature type="region of interest" description="Disordered" evidence="1">
    <location>
        <begin position="1"/>
        <end position="96"/>
    </location>
</feature>
<proteinExistence type="predicted"/>
<feature type="compositionally biased region" description="Low complexity" evidence="1">
    <location>
        <begin position="19"/>
        <end position="38"/>
    </location>
</feature>
<accession>A0A2P2IKN9</accession>
<sequence>MSTTGTGRKPTVWSGPEASSPNSSLISPSSTAKLTSSSRPRSSTGLTARPMLISGKAKSSPATSSASACHGKARPRIPTGKSTDPSKSHIFPLRMPTRTRKLRSLLRITAPWVRD</sequence>